<keyword evidence="1" id="KW-0479">Metal-binding</keyword>
<protein>
    <submittedName>
        <fullName evidence="5">Aldo/keto reductase</fullName>
    </submittedName>
</protein>
<reference evidence="5" key="2">
    <citation type="journal article" date="2021" name="PeerJ">
        <title>Extensive microbial diversity within the chicken gut microbiome revealed by metagenomics and culture.</title>
        <authorList>
            <person name="Gilroy R."/>
            <person name="Ravi A."/>
            <person name="Getino M."/>
            <person name="Pursley I."/>
            <person name="Horton D.L."/>
            <person name="Alikhan N.F."/>
            <person name="Baker D."/>
            <person name="Gharbi K."/>
            <person name="Hall N."/>
            <person name="Watson M."/>
            <person name="Adriaenssens E.M."/>
            <person name="Foster-Nyarko E."/>
            <person name="Jarju S."/>
            <person name="Secka A."/>
            <person name="Antonio M."/>
            <person name="Oren A."/>
            <person name="Chaudhuri R.R."/>
            <person name="La Ragione R."/>
            <person name="Hildebrand F."/>
            <person name="Pallen M.J."/>
        </authorList>
    </citation>
    <scope>NUCLEOTIDE SEQUENCE</scope>
    <source>
        <strain evidence="5">ChiGjej1B1-2707</strain>
    </source>
</reference>
<evidence type="ECO:0000256" key="2">
    <source>
        <dbReference type="ARBA" id="ARBA00023004"/>
    </source>
</evidence>
<evidence type="ECO:0000256" key="1">
    <source>
        <dbReference type="ARBA" id="ARBA00022723"/>
    </source>
</evidence>
<gene>
    <name evidence="5" type="ORF">IAA69_05110</name>
</gene>
<dbReference type="InterPro" id="IPR053135">
    <property type="entry name" value="AKR2_Oxidoreductase"/>
</dbReference>
<name>A0A9D1A0I6_9ACTN</name>
<feature type="domain" description="4Fe-4S ferredoxin-type" evidence="4">
    <location>
        <begin position="341"/>
        <end position="370"/>
    </location>
</feature>
<dbReference type="GO" id="GO:0046872">
    <property type="term" value="F:metal ion binding"/>
    <property type="evidence" value="ECO:0007669"/>
    <property type="project" value="UniProtKB-KW"/>
</dbReference>
<evidence type="ECO:0000259" key="4">
    <source>
        <dbReference type="PROSITE" id="PS51379"/>
    </source>
</evidence>
<comment type="caution">
    <text evidence="5">The sequence shown here is derived from an EMBL/GenBank/DDBJ whole genome shotgun (WGS) entry which is preliminary data.</text>
</comment>
<evidence type="ECO:0000313" key="6">
    <source>
        <dbReference type="Proteomes" id="UP000824261"/>
    </source>
</evidence>
<evidence type="ECO:0000313" key="5">
    <source>
        <dbReference type="EMBL" id="HIR01626.1"/>
    </source>
</evidence>
<reference evidence="5" key="1">
    <citation type="submission" date="2020-10" db="EMBL/GenBank/DDBJ databases">
        <authorList>
            <person name="Gilroy R."/>
        </authorList>
    </citation>
    <scope>NUCLEOTIDE SEQUENCE</scope>
    <source>
        <strain evidence="5">ChiGjej1B1-2707</strain>
    </source>
</reference>
<keyword evidence="2" id="KW-0408">Iron</keyword>
<dbReference type="PROSITE" id="PS00198">
    <property type="entry name" value="4FE4S_FER_1"/>
    <property type="match status" value="1"/>
</dbReference>
<dbReference type="PROSITE" id="PS51379">
    <property type="entry name" value="4FE4S_FER_2"/>
    <property type="match status" value="1"/>
</dbReference>
<dbReference type="SUPFAM" id="SSF51430">
    <property type="entry name" value="NAD(P)-linked oxidoreductase"/>
    <property type="match status" value="1"/>
</dbReference>
<dbReference type="GO" id="GO:0051536">
    <property type="term" value="F:iron-sulfur cluster binding"/>
    <property type="evidence" value="ECO:0007669"/>
    <property type="project" value="UniProtKB-KW"/>
</dbReference>
<dbReference type="InterPro" id="IPR017900">
    <property type="entry name" value="4Fe4S_Fe_S_CS"/>
</dbReference>
<dbReference type="CDD" id="cd19100">
    <property type="entry name" value="AKR_unchar"/>
    <property type="match status" value="1"/>
</dbReference>
<dbReference type="InterPro" id="IPR036812">
    <property type="entry name" value="NAD(P)_OxRdtase_dom_sf"/>
</dbReference>
<dbReference type="SUPFAM" id="SSF46548">
    <property type="entry name" value="alpha-helical ferredoxin"/>
    <property type="match status" value="1"/>
</dbReference>
<organism evidence="5 6">
    <name type="scientific">Candidatus Aveggerthella stercoripullorum</name>
    <dbReference type="NCBI Taxonomy" id="2840688"/>
    <lineage>
        <taxon>Bacteria</taxon>
        <taxon>Bacillati</taxon>
        <taxon>Actinomycetota</taxon>
        <taxon>Coriobacteriia</taxon>
        <taxon>Eggerthellales</taxon>
        <taxon>Eggerthellaceae</taxon>
        <taxon>Eggerthellaceae incertae sedis</taxon>
        <taxon>Candidatus Aveggerthella</taxon>
    </lineage>
</organism>
<dbReference type="Pfam" id="PF00248">
    <property type="entry name" value="Aldo_ket_red"/>
    <property type="match status" value="1"/>
</dbReference>
<dbReference type="Pfam" id="PF13534">
    <property type="entry name" value="Fer4_17"/>
    <property type="match status" value="1"/>
</dbReference>
<dbReference type="AlphaFoldDB" id="A0A9D1A0I6"/>
<dbReference type="PANTHER" id="PTHR43312">
    <property type="entry name" value="D-THREO-ALDOSE 1-DEHYDROGENASE"/>
    <property type="match status" value="1"/>
</dbReference>
<dbReference type="EMBL" id="DVGB01000060">
    <property type="protein sequence ID" value="HIR01626.1"/>
    <property type="molecule type" value="Genomic_DNA"/>
</dbReference>
<dbReference type="Gene3D" id="3.20.20.100">
    <property type="entry name" value="NADP-dependent oxidoreductase domain"/>
    <property type="match status" value="1"/>
</dbReference>
<evidence type="ECO:0000256" key="3">
    <source>
        <dbReference type="ARBA" id="ARBA00023014"/>
    </source>
</evidence>
<sequence length="390" mass="42701">MRYRVLGKTGLKVSEIGFGGEWMDGTLEETRAVVERCEAGGVNFLDCWMADPTRRSNLGDALEGHRECWIIQGHIGSTWQDGQYVRTRDMGQVKPAFEDLLARFHTDYMDVGMIHYVDKAFEFEEIMAGPFMAYVRELLRAGTIRHIGLSTHNPDVARLAVACPEIEVVMFSVNPAFDLMPATENLDDLFGDYDEGLSGMDSAREALYAEAEQSGTALTVMKGYAGGRLFDEKTSPFGVALTPVQCIHYALTRPAVASFLAGFSEPAHVDDALAYEAATEDELDYATVLAGAPRHAYFGQCTYCGHCAPCPQGIDIATVNKFYDLAMLQDGMPDSLLGHYRALSANAADCISCHACEQRCPFGVKVADKMAKAAVLFGSDAAYRSLRKKG</sequence>
<dbReference type="PANTHER" id="PTHR43312:SF1">
    <property type="entry name" value="NADP-DEPENDENT OXIDOREDUCTASE DOMAIN-CONTAINING PROTEIN"/>
    <property type="match status" value="1"/>
</dbReference>
<dbReference type="InterPro" id="IPR023210">
    <property type="entry name" value="NADP_OxRdtase_dom"/>
</dbReference>
<proteinExistence type="predicted"/>
<dbReference type="InterPro" id="IPR017896">
    <property type="entry name" value="4Fe4S_Fe-S-bd"/>
</dbReference>
<dbReference type="Proteomes" id="UP000824261">
    <property type="component" value="Unassembled WGS sequence"/>
</dbReference>
<keyword evidence="3" id="KW-0411">Iron-sulfur</keyword>
<accession>A0A9D1A0I6</accession>